<dbReference type="GO" id="GO:0005737">
    <property type="term" value="C:cytoplasm"/>
    <property type="evidence" value="ECO:0007669"/>
    <property type="project" value="TreeGrafter"/>
</dbReference>
<evidence type="ECO:0000313" key="4">
    <source>
        <dbReference type="Proteomes" id="UP000269721"/>
    </source>
</evidence>
<dbReference type="PANTHER" id="PTHR16779:SF1">
    <property type="entry name" value="BETA-1,4-MANNOSYLTRANSFERASE EGH"/>
    <property type="match status" value="1"/>
</dbReference>
<reference evidence="4" key="1">
    <citation type="journal article" date="2018" name="Nat. Microbiol.">
        <title>Leveraging single-cell genomics to expand the fungal tree of life.</title>
        <authorList>
            <person name="Ahrendt S.R."/>
            <person name="Quandt C.A."/>
            <person name="Ciobanu D."/>
            <person name="Clum A."/>
            <person name="Salamov A."/>
            <person name="Andreopoulos B."/>
            <person name="Cheng J.F."/>
            <person name="Woyke T."/>
            <person name="Pelin A."/>
            <person name="Henrissat B."/>
            <person name="Reynolds N.K."/>
            <person name="Benny G.L."/>
            <person name="Smith M.E."/>
            <person name="James T.Y."/>
            <person name="Grigoriev I.V."/>
        </authorList>
    </citation>
    <scope>NUCLEOTIDE SEQUENCE [LARGE SCALE GENOMIC DNA]</scope>
</reference>
<gene>
    <name evidence="3" type="ORF">BDK51DRAFT_33049</name>
</gene>
<dbReference type="GO" id="GO:0019187">
    <property type="term" value="F:beta-1,4-mannosyltransferase activity"/>
    <property type="evidence" value="ECO:0007669"/>
    <property type="project" value="InterPro"/>
</dbReference>
<dbReference type="GO" id="GO:0016747">
    <property type="term" value="F:acyltransferase activity, transferring groups other than amino-acyl groups"/>
    <property type="evidence" value="ECO:0007669"/>
    <property type="project" value="InterPro"/>
</dbReference>
<dbReference type="Pfam" id="PF01757">
    <property type="entry name" value="Acyl_transf_3"/>
    <property type="match status" value="1"/>
</dbReference>
<feature type="domain" description="Acyltransferase 3" evidence="2">
    <location>
        <begin position="108"/>
        <end position="210"/>
    </location>
</feature>
<feature type="region of interest" description="Disordered" evidence="1">
    <location>
        <begin position="1"/>
        <end position="52"/>
    </location>
</feature>
<dbReference type="PANTHER" id="PTHR16779">
    <property type="entry name" value="BETA-1,4-MANNOSYLTRANSFERASE EGH"/>
    <property type="match status" value="1"/>
</dbReference>
<feature type="compositionally biased region" description="Low complexity" evidence="1">
    <location>
        <begin position="16"/>
        <end position="38"/>
    </location>
</feature>
<dbReference type="OrthoDB" id="3354346at2759"/>
<feature type="non-terminal residue" evidence="3">
    <location>
        <position position="243"/>
    </location>
</feature>
<name>A0A4P9WAE2_9FUNG</name>
<evidence type="ECO:0000313" key="3">
    <source>
        <dbReference type="EMBL" id="RKO88118.1"/>
    </source>
</evidence>
<proteinExistence type="predicted"/>
<organism evidence="3 4">
    <name type="scientific">Blyttiomyces helicus</name>
    <dbReference type="NCBI Taxonomy" id="388810"/>
    <lineage>
        <taxon>Eukaryota</taxon>
        <taxon>Fungi</taxon>
        <taxon>Fungi incertae sedis</taxon>
        <taxon>Chytridiomycota</taxon>
        <taxon>Chytridiomycota incertae sedis</taxon>
        <taxon>Chytridiomycetes</taxon>
        <taxon>Chytridiomycetes incertae sedis</taxon>
        <taxon>Blyttiomyces</taxon>
    </lineage>
</organism>
<dbReference type="Proteomes" id="UP000269721">
    <property type="component" value="Unassembled WGS sequence"/>
</dbReference>
<sequence>MNPSPLRAELLRAESQRTTASAAAALPPTAAAESAPALTKRGSDETLNEPEPVPDAHRITIIDYATQAMAPPAPEAGALRKGKEPEHLPVAVSDVPVPPAQPEWAHHVDGLRVVAALLVFSGNFFEAAYGYDDSSSLLRIFRDTQMGITLFFAISGRVLTERMKFDKTIHWNYLARSMFSRLFRFLVPALCIASVQWGLAASGYLSVSPGVLALFPPAAGLRGAPKWAEIGNFSKLFYFLNGL</sequence>
<dbReference type="InterPro" id="IPR002656">
    <property type="entry name" value="Acyl_transf_3_dom"/>
</dbReference>
<evidence type="ECO:0000259" key="2">
    <source>
        <dbReference type="Pfam" id="PF01757"/>
    </source>
</evidence>
<accession>A0A4P9WAE2</accession>
<dbReference type="AlphaFoldDB" id="A0A4P9WAE2"/>
<keyword evidence="4" id="KW-1185">Reference proteome</keyword>
<evidence type="ECO:0000256" key="1">
    <source>
        <dbReference type="SAM" id="MobiDB-lite"/>
    </source>
</evidence>
<dbReference type="InterPro" id="IPR027389">
    <property type="entry name" value="B_mannosylTrfase_Bre-3/Egh"/>
</dbReference>
<dbReference type="EMBL" id="KZ996932">
    <property type="protein sequence ID" value="RKO88118.1"/>
    <property type="molecule type" value="Genomic_DNA"/>
</dbReference>
<protein>
    <recommendedName>
        <fullName evidence="2">Acyltransferase 3 domain-containing protein</fullName>
    </recommendedName>
</protein>